<evidence type="ECO:0000313" key="1">
    <source>
        <dbReference type="EMBL" id="QJA45663.1"/>
    </source>
</evidence>
<protein>
    <submittedName>
        <fullName evidence="1">Putative capsid protein</fullName>
    </submittedName>
</protein>
<name>A0A6H1ZCM6_9ZZZZ</name>
<dbReference type="InterPro" id="IPR045565">
    <property type="entry name" value="Phage_capsid_2"/>
</dbReference>
<reference evidence="1" key="1">
    <citation type="submission" date="2020-03" db="EMBL/GenBank/DDBJ databases">
        <title>The deep terrestrial virosphere.</title>
        <authorList>
            <person name="Holmfeldt K."/>
            <person name="Nilsson E."/>
            <person name="Simone D."/>
            <person name="Lopez-Fernandez M."/>
            <person name="Wu X."/>
            <person name="de Brujin I."/>
            <person name="Lundin D."/>
            <person name="Andersson A."/>
            <person name="Bertilsson S."/>
            <person name="Dopson M."/>
        </authorList>
    </citation>
    <scope>NUCLEOTIDE SEQUENCE</scope>
    <source>
        <strain evidence="1">TM448A00264</strain>
        <strain evidence="2">TM448B01856</strain>
    </source>
</reference>
<evidence type="ECO:0000313" key="2">
    <source>
        <dbReference type="EMBL" id="QJI00171.1"/>
    </source>
</evidence>
<gene>
    <name evidence="1" type="ORF">TM448A00264_0041</name>
    <name evidence="2" type="ORF">TM448B01856_0005</name>
</gene>
<organism evidence="1">
    <name type="scientific">viral metagenome</name>
    <dbReference type="NCBI Taxonomy" id="1070528"/>
    <lineage>
        <taxon>unclassified sequences</taxon>
        <taxon>metagenomes</taxon>
        <taxon>organismal metagenomes</taxon>
    </lineage>
</organism>
<dbReference type="Pfam" id="PF19821">
    <property type="entry name" value="Phage_capsid_2"/>
    <property type="match status" value="1"/>
</dbReference>
<proteinExistence type="predicted"/>
<dbReference type="EMBL" id="MT144834">
    <property type="protein sequence ID" value="QJI00171.1"/>
    <property type="molecule type" value="Genomic_DNA"/>
</dbReference>
<dbReference type="AlphaFoldDB" id="A0A6H1ZCM6"/>
<sequence>MSYNITTAMVREYHATVQILQQQMGSRLQNSVRMESQNGETSFWDQIGATAAVKRTSRHASMPLVSTTHYRRMVATEDYDWADLVDRQDMNKTLADPTSKYSINAAAAMGRAKDTEIIRAFFAAAYTDKDGGTSTSFPTATHQIAVGAAGLTIPKLISAKEILDSYEVDEMDRYIAVTSTQVSDLLGTTQVTSSDYNTVKALVQGTINSFMGFTFIRTELLGVDASSYRRCPVWQKNSVLMGVGQDSQAGIDRRVDLAGRPIQVSYSMSIGATRMDEVGVVEILCDES</sequence>
<dbReference type="EMBL" id="MT143994">
    <property type="protein sequence ID" value="QJA45663.1"/>
    <property type="molecule type" value="Genomic_DNA"/>
</dbReference>
<accession>A0A6H1ZCM6</accession>